<protein>
    <recommendedName>
        <fullName evidence="5">DUF4220 domain-containing protein</fullName>
    </recommendedName>
</protein>
<dbReference type="PANTHER" id="PTHR31860">
    <property type="entry name" value="HEAT-INDUCIBLE TRANSCRIPTION REPRESSOR (DUF639)-RELATED"/>
    <property type="match status" value="1"/>
</dbReference>
<name>A0ABM3QZH4_SPIOL</name>
<reference evidence="4" key="2">
    <citation type="submission" date="2025-08" db="UniProtKB">
        <authorList>
            <consortium name="RefSeq"/>
        </authorList>
    </citation>
    <scope>IDENTIFICATION</scope>
    <source>
        <tissue evidence="4">Leaf</tissue>
    </source>
</reference>
<keyword evidence="2" id="KW-0472">Membrane</keyword>
<feature type="transmembrane region" description="Helical" evidence="2">
    <location>
        <begin position="498"/>
        <end position="515"/>
    </location>
</feature>
<accession>A0ABM3QZH4</accession>
<evidence type="ECO:0000256" key="1">
    <source>
        <dbReference type="SAM" id="Coils"/>
    </source>
</evidence>
<keyword evidence="1" id="KW-0175">Coiled coil</keyword>
<keyword evidence="2" id="KW-1133">Transmembrane helix</keyword>
<dbReference type="RefSeq" id="XP_056688788.1">
    <property type="nucleotide sequence ID" value="XM_056832810.1"/>
</dbReference>
<gene>
    <name evidence="4" type="primary">LOC110785306</name>
</gene>
<reference evidence="3" key="1">
    <citation type="journal article" date="2021" name="Nat. Commun.">
        <title>Genomic analyses provide insights into spinach domestication and the genetic basis of agronomic traits.</title>
        <authorList>
            <person name="Cai X."/>
            <person name="Sun X."/>
            <person name="Xu C."/>
            <person name="Sun H."/>
            <person name="Wang X."/>
            <person name="Ge C."/>
            <person name="Zhang Z."/>
            <person name="Wang Q."/>
            <person name="Fei Z."/>
            <person name="Jiao C."/>
            <person name="Wang Q."/>
        </authorList>
    </citation>
    <scope>NUCLEOTIDE SEQUENCE [LARGE SCALE GENOMIC DNA]</scope>
    <source>
        <strain evidence="3">cv. Varoflay</strain>
    </source>
</reference>
<sequence>MRKLDTSVDALLEEFKEAWKPEMGEYSRKLVEFCSSKALRQGPACESISDSSFSRFTFDMMLAWQMPSSADEESYMETLGKAKEEKKPLKVTAPHEDVSLFYSDIMPLLVDHGQGVEEDAFVWFSSMLPLPGDVVNGRFIFETLTAPTANTLHYPAYDRFLTEIEKCTKHLQKQDTPKGATFADDEYILHVEGTASTQRVVRHIGGTSWPGRLTLTNYALYFEALGSISYEDAIKVDLSRNIDQSLKPAATGPWGAALFDKAMLYESSELAEGVLLEFPELTSSTRRDHWMILTKEIMLLHEFLSKRESLSANQMWEMHARTILGFIRLHAAREMLRMAPPIPQRFLIFTLFDELPKGDFIIEELAETLKLIETGEPCSASSILRSLNMPHEIVHEMEFKKPDVVEGVSLKSPQEDGFATLDGAVSEVKEQAKEMESAKATTEVLKEEGVVDSALVLLELLKPLKSCWIWFQEVVSWERPGATVNLIAAILFIAYKEWIGKALAIILFWAAYVMLRARQQRIGDKYNKVVVCTASDNTAMESIVSAQQQLRTAQDLVQQVNIAILKVYSISVSRAPKQSNTVMMMMVRVAVIVALIPFKYLIMASTLYLFATNSKVVSKNLMKNDTGNRRLKEWWDSIPVIPVEFVDELPENS</sequence>
<dbReference type="GeneID" id="110785306"/>
<evidence type="ECO:0000313" key="3">
    <source>
        <dbReference type="Proteomes" id="UP000813463"/>
    </source>
</evidence>
<dbReference type="Pfam" id="PF04842">
    <property type="entry name" value="DUF639"/>
    <property type="match status" value="1"/>
</dbReference>
<evidence type="ECO:0000256" key="2">
    <source>
        <dbReference type="SAM" id="Phobius"/>
    </source>
</evidence>
<dbReference type="InterPro" id="IPR006927">
    <property type="entry name" value="DUF639"/>
</dbReference>
<proteinExistence type="predicted"/>
<evidence type="ECO:0008006" key="5">
    <source>
        <dbReference type="Google" id="ProtNLM"/>
    </source>
</evidence>
<evidence type="ECO:0000313" key="4">
    <source>
        <dbReference type="RefSeq" id="XP_056688788.1"/>
    </source>
</evidence>
<keyword evidence="3" id="KW-1185">Reference proteome</keyword>
<feature type="coiled-coil region" evidence="1">
    <location>
        <begin position="421"/>
        <end position="448"/>
    </location>
</feature>
<keyword evidence="2" id="KW-0812">Transmembrane</keyword>
<dbReference type="Proteomes" id="UP000813463">
    <property type="component" value="Chromosome 6"/>
</dbReference>
<organism evidence="3 4">
    <name type="scientific">Spinacia oleracea</name>
    <name type="common">Spinach</name>
    <dbReference type="NCBI Taxonomy" id="3562"/>
    <lineage>
        <taxon>Eukaryota</taxon>
        <taxon>Viridiplantae</taxon>
        <taxon>Streptophyta</taxon>
        <taxon>Embryophyta</taxon>
        <taxon>Tracheophyta</taxon>
        <taxon>Spermatophyta</taxon>
        <taxon>Magnoliopsida</taxon>
        <taxon>eudicotyledons</taxon>
        <taxon>Gunneridae</taxon>
        <taxon>Pentapetalae</taxon>
        <taxon>Caryophyllales</taxon>
        <taxon>Chenopodiaceae</taxon>
        <taxon>Chenopodioideae</taxon>
        <taxon>Anserineae</taxon>
        <taxon>Spinacia</taxon>
    </lineage>
</organism>
<feature type="transmembrane region" description="Helical" evidence="2">
    <location>
        <begin position="587"/>
        <end position="611"/>
    </location>
</feature>
<dbReference type="PANTHER" id="PTHR31860:SF5">
    <property type="entry name" value="ARGH (DUF639)"/>
    <property type="match status" value="1"/>
</dbReference>